<dbReference type="InterPro" id="IPR002941">
    <property type="entry name" value="DNA_methylase_N4/N6"/>
</dbReference>
<evidence type="ECO:0000259" key="4">
    <source>
        <dbReference type="Pfam" id="PF01555"/>
    </source>
</evidence>
<dbReference type="SUPFAM" id="SSF53335">
    <property type="entry name" value="S-adenosyl-L-methionine-dependent methyltransferases"/>
    <property type="match status" value="1"/>
</dbReference>
<comment type="similarity">
    <text evidence="3">Belongs to the N(4)/N(6)-methyltransferase family.</text>
</comment>
<gene>
    <name evidence="5" type="ORF">ACFFI0_09975</name>
</gene>
<dbReference type="RefSeq" id="WP_130857540.1">
    <property type="nucleotide sequence ID" value="NZ_JBHLWO010000002.1"/>
</dbReference>
<evidence type="ECO:0000256" key="1">
    <source>
        <dbReference type="ARBA" id="ARBA00022603"/>
    </source>
</evidence>
<comment type="caution">
    <text evidence="5">The sequence shown here is derived from an EMBL/GenBank/DDBJ whole genome shotgun (WGS) entry which is preliminary data.</text>
</comment>
<dbReference type="EMBL" id="JBHLWO010000002">
    <property type="protein sequence ID" value="MFC0318639.1"/>
    <property type="molecule type" value="Genomic_DNA"/>
</dbReference>
<dbReference type="InterPro" id="IPR029063">
    <property type="entry name" value="SAM-dependent_MTases_sf"/>
</dbReference>
<reference evidence="5 6" key="1">
    <citation type="submission" date="2024-09" db="EMBL/GenBank/DDBJ databases">
        <authorList>
            <person name="Sun Q."/>
            <person name="Mori K."/>
        </authorList>
    </citation>
    <scope>NUCLEOTIDE SEQUENCE [LARGE SCALE GENOMIC DNA]</scope>
    <source>
        <strain evidence="5 6">CCM 7765</strain>
    </source>
</reference>
<evidence type="ECO:0000313" key="6">
    <source>
        <dbReference type="Proteomes" id="UP001589774"/>
    </source>
</evidence>
<protein>
    <recommendedName>
        <fullName evidence="3">Methyltransferase</fullName>
        <ecNumber evidence="3">2.1.1.-</ecNumber>
    </recommendedName>
</protein>
<dbReference type="EC" id="2.1.1.-" evidence="3"/>
<dbReference type="Gene3D" id="3.40.50.150">
    <property type="entry name" value="Vaccinia Virus protein VP39"/>
    <property type="match status" value="1"/>
</dbReference>
<evidence type="ECO:0000256" key="2">
    <source>
        <dbReference type="ARBA" id="ARBA00022679"/>
    </source>
</evidence>
<dbReference type="InterPro" id="IPR001091">
    <property type="entry name" value="RM_Methyltransferase"/>
</dbReference>
<evidence type="ECO:0000313" key="5">
    <source>
        <dbReference type="EMBL" id="MFC0318639.1"/>
    </source>
</evidence>
<proteinExistence type="inferred from homology"/>
<keyword evidence="6" id="KW-1185">Reference proteome</keyword>
<evidence type="ECO:0000256" key="3">
    <source>
        <dbReference type="RuleBase" id="RU362026"/>
    </source>
</evidence>
<sequence>MELHLNSIIKGDCLEVMKIIPEGAVDMVLCDLPYGMTRNAWDKQIDLDRLWEQYRRVVKPNGVIALTSQGRFTATLIESNPEWFRYKIVWIKSKASNFLNASRQPLKKHEDICIFYRKSPVYNPQKTIGKPYTGGLRKKNTSDIYGKYGGAYIGSEDGSRYPTDILFYEEEDISDWVYFTTAEKDGSFHPTQKPISLGRWLIRTYSRPGEIVLDNACGSGSFLVSAILENRSFIGIEKNERTYKLGKPVDFIATAWKRIKEARIQASQVDLDHF</sequence>
<keyword evidence="1" id="KW-0489">Methyltransferase</keyword>
<dbReference type="Pfam" id="PF01555">
    <property type="entry name" value="N6_N4_Mtase"/>
    <property type="match status" value="1"/>
</dbReference>
<name>A0ABV6HIB3_9SPHI</name>
<dbReference type="PRINTS" id="PR00508">
    <property type="entry name" value="S21N4MTFRASE"/>
</dbReference>
<organism evidence="5 6">
    <name type="scientific">Olivibacter oleidegradans</name>
    <dbReference type="NCBI Taxonomy" id="760123"/>
    <lineage>
        <taxon>Bacteria</taxon>
        <taxon>Pseudomonadati</taxon>
        <taxon>Bacteroidota</taxon>
        <taxon>Sphingobacteriia</taxon>
        <taxon>Sphingobacteriales</taxon>
        <taxon>Sphingobacteriaceae</taxon>
        <taxon>Olivibacter</taxon>
    </lineage>
</organism>
<keyword evidence="2" id="KW-0808">Transferase</keyword>
<dbReference type="CDD" id="cd02440">
    <property type="entry name" value="AdoMet_MTases"/>
    <property type="match status" value="1"/>
</dbReference>
<dbReference type="Proteomes" id="UP001589774">
    <property type="component" value="Unassembled WGS sequence"/>
</dbReference>
<accession>A0ABV6HIB3</accession>
<feature type="domain" description="DNA methylase N-4/N-6" evidence="4">
    <location>
        <begin position="25"/>
        <end position="245"/>
    </location>
</feature>